<sequence>MLELRDLALAFAGRRVLDGLSLQVAAGETVALLGPSGEGKSSLLAVIAGLLRPQRGQVWLGGRDISRLPPEQRQLAMMFQDHALFPHLDAAANVAFGLQERGVPRAAARQRAEAALAAVGLAGRGAAACHQLSGGEQQRVALARALIGEPALFLLDEPFSSLDTHLKQQLIDDLRQRLSAMAVPTLLVTHDRHEAFALADRVAILQHGRLIQVGTPGEVLARPASAWVARFVGFDNVAADHAIPPAAFRLGDGQPLRTVKLVEPRVEGCRVVVAGDGGDWVLSLSARELATQPYPQRGGHLAVGVDRAALLRW</sequence>
<keyword evidence="4" id="KW-0547">Nucleotide-binding</keyword>
<reference evidence="10 11" key="1">
    <citation type="submission" date="2018-10" db="EMBL/GenBank/DDBJ databases">
        <title>Genomic Encyclopedia of Type Strains, Phase IV (KMG-IV): sequencing the most valuable type-strain genomes for metagenomic binning, comparative biology and taxonomic classification.</title>
        <authorList>
            <person name="Goeker M."/>
        </authorList>
    </citation>
    <scope>NUCLEOTIDE SEQUENCE [LARGE SCALE GENOMIC DNA]</scope>
    <source>
        <strain evidence="10 11">DSM 3303</strain>
    </source>
</reference>
<protein>
    <submittedName>
        <fullName evidence="10">ABC-type Fe3+/spermidine/putrescine transport system ATPase subunit</fullName>
    </submittedName>
</protein>
<evidence type="ECO:0000256" key="6">
    <source>
        <dbReference type="ARBA" id="ARBA00023004"/>
    </source>
</evidence>
<dbReference type="InterPro" id="IPR003439">
    <property type="entry name" value="ABC_transporter-like_ATP-bd"/>
</dbReference>
<dbReference type="InterPro" id="IPR050093">
    <property type="entry name" value="ABC_SmlMolc_Importer"/>
</dbReference>
<keyword evidence="7" id="KW-0406">Ion transport</keyword>
<dbReference type="InterPro" id="IPR003593">
    <property type="entry name" value="AAA+_ATPase"/>
</dbReference>
<keyword evidence="2" id="KW-1003">Cell membrane</keyword>
<dbReference type="InterPro" id="IPR015853">
    <property type="entry name" value="ABC_transpr_FbpC"/>
</dbReference>
<evidence type="ECO:0000313" key="10">
    <source>
        <dbReference type="EMBL" id="RKQ57789.1"/>
    </source>
</evidence>
<keyword evidence="8" id="KW-0472">Membrane</keyword>
<evidence type="ECO:0000259" key="9">
    <source>
        <dbReference type="PROSITE" id="PS50893"/>
    </source>
</evidence>
<evidence type="ECO:0000256" key="1">
    <source>
        <dbReference type="ARBA" id="ARBA00022448"/>
    </source>
</evidence>
<gene>
    <name evidence="10" type="ORF">C8E02_2088</name>
</gene>
<evidence type="ECO:0000256" key="8">
    <source>
        <dbReference type="ARBA" id="ARBA00023136"/>
    </source>
</evidence>
<keyword evidence="5" id="KW-0067">ATP-binding</keyword>
<dbReference type="InterPro" id="IPR027417">
    <property type="entry name" value="P-loop_NTPase"/>
</dbReference>
<dbReference type="EMBL" id="RBID01000015">
    <property type="protein sequence ID" value="RKQ57789.1"/>
    <property type="molecule type" value="Genomic_DNA"/>
</dbReference>
<dbReference type="Proteomes" id="UP000279384">
    <property type="component" value="Unassembled WGS sequence"/>
</dbReference>
<evidence type="ECO:0000256" key="2">
    <source>
        <dbReference type="ARBA" id="ARBA00022475"/>
    </source>
</evidence>
<dbReference type="GO" id="GO:0015408">
    <property type="term" value="F:ABC-type ferric iron transporter activity"/>
    <property type="evidence" value="ECO:0007669"/>
    <property type="project" value="InterPro"/>
</dbReference>
<dbReference type="PANTHER" id="PTHR42781">
    <property type="entry name" value="SPERMIDINE/PUTRESCINE IMPORT ATP-BINDING PROTEIN POTA"/>
    <property type="match status" value="1"/>
</dbReference>
<name>A0A495BA27_VOGIN</name>
<dbReference type="SUPFAM" id="SSF52540">
    <property type="entry name" value="P-loop containing nucleoside triphosphate hydrolases"/>
    <property type="match status" value="1"/>
</dbReference>
<dbReference type="PROSITE" id="PS00211">
    <property type="entry name" value="ABC_TRANSPORTER_1"/>
    <property type="match status" value="1"/>
</dbReference>
<dbReference type="PROSITE" id="PS50893">
    <property type="entry name" value="ABC_TRANSPORTER_2"/>
    <property type="match status" value="1"/>
</dbReference>
<keyword evidence="6" id="KW-0408">Iron</keyword>
<keyword evidence="3" id="KW-0410">Iron transport</keyword>
<dbReference type="Gene3D" id="3.40.50.300">
    <property type="entry name" value="P-loop containing nucleotide triphosphate hydrolases"/>
    <property type="match status" value="1"/>
</dbReference>
<dbReference type="SMART" id="SM00382">
    <property type="entry name" value="AAA"/>
    <property type="match status" value="1"/>
</dbReference>
<keyword evidence="1" id="KW-0813">Transport</keyword>
<evidence type="ECO:0000256" key="4">
    <source>
        <dbReference type="ARBA" id="ARBA00022741"/>
    </source>
</evidence>
<dbReference type="PANTHER" id="PTHR42781:SF4">
    <property type="entry name" value="SPERMIDINE_PUTRESCINE IMPORT ATP-BINDING PROTEIN POTA"/>
    <property type="match status" value="1"/>
</dbReference>
<evidence type="ECO:0000256" key="7">
    <source>
        <dbReference type="ARBA" id="ARBA00023065"/>
    </source>
</evidence>
<proteinExistence type="predicted"/>
<organism evidence="10 11">
    <name type="scientific">Vogesella indigofera</name>
    <name type="common">Pseudomonas indigofera</name>
    <dbReference type="NCBI Taxonomy" id="45465"/>
    <lineage>
        <taxon>Bacteria</taxon>
        <taxon>Pseudomonadati</taxon>
        <taxon>Pseudomonadota</taxon>
        <taxon>Betaproteobacteria</taxon>
        <taxon>Neisseriales</taxon>
        <taxon>Chromobacteriaceae</taxon>
        <taxon>Vogesella</taxon>
    </lineage>
</organism>
<dbReference type="GO" id="GO:0016020">
    <property type="term" value="C:membrane"/>
    <property type="evidence" value="ECO:0007669"/>
    <property type="project" value="InterPro"/>
</dbReference>
<dbReference type="FunFam" id="3.40.50.300:FF:000425">
    <property type="entry name" value="Probable ABC transporter, ATP-binding subunit"/>
    <property type="match status" value="1"/>
</dbReference>
<dbReference type="InterPro" id="IPR017871">
    <property type="entry name" value="ABC_transporter-like_CS"/>
</dbReference>
<dbReference type="GO" id="GO:0005524">
    <property type="term" value="F:ATP binding"/>
    <property type="evidence" value="ECO:0007669"/>
    <property type="project" value="UniProtKB-KW"/>
</dbReference>
<dbReference type="GO" id="GO:0016887">
    <property type="term" value="F:ATP hydrolysis activity"/>
    <property type="evidence" value="ECO:0007669"/>
    <property type="project" value="InterPro"/>
</dbReference>
<dbReference type="AlphaFoldDB" id="A0A495BA27"/>
<evidence type="ECO:0000256" key="5">
    <source>
        <dbReference type="ARBA" id="ARBA00022840"/>
    </source>
</evidence>
<dbReference type="RefSeq" id="WP_120810689.1">
    <property type="nucleotide sequence ID" value="NZ_RBID01000015.1"/>
</dbReference>
<accession>A0A495BA27</accession>
<dbReference type="CDD" id="cd03259">
    <property type="entry name" value="ABC_Carb_Solutes_like"/>
    <property type="match status" value="1"/>
</dbReference>
<feature type="domain" description="ABC transporter" evidence="9">
    <location>
        <begin position="2"/>
        <end position="232"/>
    </location>
</feature>
<comment type="caution">
    <text evidence="10">The sequence shown here is derived from an EMBL/GenBank/DDBJ whole genome shotgun (WGS) entry which is preliminary data.</text>
</comment>
<dbReference type="GO" id="GO:0015697">
    <property type="term" value="P:quaternary ammonium group transport"/>
    <property type="evidence" value="ECO:0007669"/>
    <property type="project" value="UniProtKB-ARBA"/>
</dbReference>
<dbReference type="Pfam" id="PF00005">
    <property type="entry name" value="ABC_tran"/>
    <property type="match status" value="1"/>
</dbReference>
<evidence type="ECO:0000313" key="11">
    <source>
        <dbReference type="Proteomes" id="UP000279384"/>
    </source>
</evidence>
<evidence type="ECO:0000256" key="3">
    <source>
        <dbReference type="ARBA" id="ARBA00022496"/>
    </source>
</evidence>